<organism evidence="2 3">
    <name type="scientific">Mesorhizobium shonense</name>
    <dbReference type="NCBI Taxonomy" id="1209948"/>
    <lineage>
        <taxon>Bacteria</taxon>
        <taxon>Pseudomonadati</taxon>
        <taxon>Pseudomonadota</taxon>
        <taxon>Alphaproteobacteria</taxon>
        <taxon>Hyphomicrobiales</taxon>
        <taxon>Phyllobacteriaceae</taxon>
        <taxon>Mesorhizobium</taxon>
    </lineage>
</organism>
<name>A0ABV2HZE2_9HYPH</name>
<sequence length="52" mass="5599">MEHALDELARILRTPQTTLRERYGAIVLRLVESLATGLAIGIGFAIVHALAG</sequence>
<evidence type="ECO:0000313" key="3">
    <source>
        <dbReference type="Proteomes" id="UP001549036"/>
    </source>
</evidence>
<dbReference type="Proteomes" id="UP001549036">
    <property type="component" value="Unassembled WGS sequence"/>
</dbReference>
<dbReference type="RefSeq" id="WP_189521181.1">
    <property type="nucleotide sequence ID" value="NZ_JBEPLM010000011.1"/>
</dbReference>
<feature type="transmembrane region" description="Helical" evidence="1">
    <location>
        <begin position="30"/>
        <end position="51"/>
    </location>
</feature>
<keyword evidence="3" id="KW-1185">Reference proteome</keyword>
<protein>
    <recommendedName>
        <fullName evidence="4">ABC transporter permease</fullName>
    </recommendedName>
</protein>
<gene>
    <name evidence="2" type="ORF">ABID26_005080</name>
</gene>
<dbReference type="EMBL" id="JBEPLM010000011">
    <property type="protein sequence ID" value="MET3595668.1"/>
    <property type="molecule type" value="Genomic_DNA"/>
</dbReference>
<evidence type="ECO:0008006" key="4">
    <source>
        <dbReference type="Google" id="ProtNLM"/>
    </source>
</evidence>
<keyword evidence="1" id="KW-0472">Membrane</keyword>
<comment type="caution">
    <text evidence="2">The sequence shown here is derived from an EMBL/GenBank/DDBJ whole genome shotgun (WGS) entry which is preliminary data.</text>
</comment>
<evidence type="ECO:0000256" key="1">
    <source>
        <dbReference type="SAM" id="Phobius"/>
    </source>
</evidence>
<reference evidence="2 3" key="1">
    <citation type="submission" date="2024-06" db="EMBL/GenBank/DDBJ databases">
        <title>Genomic Encyclopedia of Type Strains, Phase IV (KMG-IV): sequencing the most valuable type-strain genomes for metagenomic binning, comparative biology and taxonomic classification.</title>
        <authorList>
            <person name="Goeker M."/>
        </authorList>
    </citation>
    <scope>NUCLEOTIDE SEQUENCE [LARGE SCALE GENOMIC DNA]</scope>
    <source>
        <strain evidence="2 3">DSM 29846</strain>
    </source>
</reference>
<keyword evidence="1" id="KW-1133">Transmembrane helix</keyword>
<keyword evidence="1" id="KW-0812">Transmembrane</keyword>
<evidence type="ECO:0000313" key="2">
    <source>
        <dbReference type="EMBL" id="MET3595668.1"/>
    </source>
</evidence>
<accession>A0ABV2HZE2</accession>
<proteinExistence type="predicted"/>